<dbReference type="RefSeq" id="WP_144899891.1">
    <property type="nucleotide sequence ID" value="NZ_VLKN01000005.1"/>
</dbReference>
<feature type="chain" id="PRO_5021720240" description="DUF1579 domain-containing protein" evidence="1">
    <location>
        <begin position="27"/>
        <end position="197"/>
    </location>
</feature>
<name>A0A562L2U8_9GAMM</name>
<sequence>MHAYRSVLACVALSFAFLAWQPPANAQSDHGASPAAAVTDGRHDFDWEIGHWKTRVSRLQRPMTGSDSWVEYEGTSVVRKIGNGPANLVELDVAGPAGRIQGVSLRLYNPESRQWSLNYSSHASGTLSPPQTGSFINGRGEFHGLETIDGRVVLVRFVISEVTPDSARFEQAFSDDGGRSWEVNWIATDTRIRDKTP</sequence>
<keyword evidence="3" id="KW-1185">Reference proteome</keyword>
<evidence type="ECO:0000256" key="1">
    <source>
        <dbReference type="SAM" id="SignalP"/>
    </source>
</evidence>
<proteinExistence type="predicted"/>
<dbReference type="OrthoDB" id="9814791at2"/>
<evidence type="ECO:0000313" key="3">
    <source>
        <dbReference type="Proteomes" id="UP000315167"/>
    </source>
</evidence>
<keyword evidence="1" id="KW-0732">Signal</keyword>
<gene>
    <name evidence="2" type="ORF">IP90_02406</name>
</gene>
<accession>A0A562L2U8</accession>
<dbReference type="EMBL" id="VLKN01000005">
    <property type="protein sequence ID" value="TWI01846.1"/>
    <property type="molecule type" value="Genomic_DNA"/>
</dbReference>
<dbReference type="AlphaFoldDB" id="A0A562L2U8"/>
<dbReference type="Proteomes" id="UP000315167">
    <property type="component" value="Unassembled WGS sequence"/>
</dbReference>
<reference evidence="2 3" key="1">
    <citation type="journal article" date="2015" name="Stand. Genomic Sci.">
        <title>Genomic Encyclopedia of Bacterial and Archaeal Type Strains, Phase III: the genomes of soil and plant-associated and newly described type strains.</title>
        <authorList>
            <person name="Whitman W.B."/>
            <person name="Woyke T."/>
            <person name="Klenk H.P."/>
            <person name="Zhou Y."/>
            <person name="Lilburn T.G."/>
            <person name="Beck B.J."/>
            <person name="De Vos P."/>
            <person name="Vandamme P."/>
            <person name="Eisen J.A."/>
            <person name="Garrity G."/>
            <person name="Hugenholtz P."/>
            <person name="Kyrpides N.C."/>
        </authorList>
    </citation>
    <scope>NUCLEOTIDE SEQUENCE [LARGE SCALE GENOMIC DNA]</scope>
    <source>
        <strain evidence="2 3">CGMCC 1.10821</strain>
    </source>
</reference>
<evidence type="ECO:0008006" key="4">
    <source>
        <dbReference type="Google" id="ProtNLM"/>
    </source>
</evidence>
<feature type="signal peptide" evidence="1">
    <location>
        <begin position="1"/>
        <end position="26"/>
    </location>
</feature>
<comment type="caution">
    <text evidence="2">The sequence shown here is derived from an EMBL/GenBank/DDBJ whole genome shotgun (WGS) entry which is preliminary data.</text>
</comment>
<protein>
    <recommendedName>
        <fullName evidence="4">DUF1579 domain-containing protein</fullName>
    </recommendedName>
</protein>
<organism evidence="2 3">
    <name type="scientific">Luteimonas cucumeris</name>
    <dbReference type="NCBI Taxonomy" id="985012"/>
    <lineage>
        <taxon>Bacteria</taxon>
        <taxon>Pseudomonadati</taxon>
        <taxon>Pseudomonadota</taxon>
        <taxon>Gammaproteobacteria</taxon>
        <taxon>Lysobacterales</taxon>
        <taxon>Lysobacteraceae</taxon>
        <taxon>Luteimonas</taxon>
    </lineage>
</organism>
<evidence type="ECO:0000313" key="2">
    <source>
        <dbReference type="EMBL" id="TWI01846.1"/>
    </source>
</evidence>